<dbReference type="InterPro" id="IPR041796">
    <property type="entry name" value="Mre11_N"/>
</dbReference>
<evidence type="ECO:0000313" key="6">
    <source>
        <dbReference type="Proteomes" id="UP000305654"/>
    </source>
</evidence>
<dbReference type="InterPro" id="IPR004843">
    <property type="entry name" value="Calcineurin-like_PHP"/>
</dbReference>
<keyword evidence="3 5" id="KW-0269">Exonuclease</keyword>
<gene>
    <name evidence="5" type="ORF">FE263_03775</name>
</gene>
<dbReference type="Pfam" id="PF00149">
    <property type="entry name" value="Metallophos"/>
    <property type="match status" value="1"/>
</dbReference>
<feature type="domain" description="Calcineurin-like phosphoesterase" evidence="4">
    <location>
        <begin position="1"/>
        <end position="95"/>
    </location>
</feature>
<dbReference type="Gene3D" id="3.60.21.10">
    <property type="match status" value="1"/>
</dbReference>
<evidence type="ECO:0000256" key="1">
    <source>
        <dbReference type="ARBA" id="ARBA00022722"/>
    </source>
</evidence>
<reference evidence="5 6" key="1">
    <citation type="submission" date="2019-05" db="EMBL/GenBank/DDBJ databases">
        <authorList>
            <person name="Pankratov T."/>
            <person name="Grouzdev D."/>
        </authorList>
    </citation>
    <scope>NUCLEOTIDE SEQUENCE [LARGE SCALE GENOMIC DNA]</scope>
    <source>
        <strain evidence="5 6">KEBCLARHB70R</strain>
    </source>
</reference>
<dbReference type="RefSeq" id="WP_138324571.1">
    <property type="nucleotide sequence ID" value="NZ_VCDI01000001.1"/>
</dbReference>
<dbReference type="InterPro" id="IPR014577">
    <property type="entry name" value="UCP033093_metalloPase"/>
</dbReference>
<dbReference type="SUPFAM" id="SSF56300">
    <property type="entry name" value="Metallo-dependent phosphatases"/>
    <property type="match status" value="1"/>
</dbReference>
<keyword evidence="2" id="KW-0378">Hydrolase</keyword>
<dbReference type="PIRSF" id="PIRSF033093">
    <property type="entry name" value="UCP_ML1119"/>
    <property type="match status" value="1"/>
</dbReference>
<dbReference type="OrthoDB" id="9773856at2"/>
<evidence type="ECO:0000256" key="3">
    <source>
        <dbReference type="ARBA" id="ARBA00022839"/>
    </source>
</evidence>
<dbReference type="CDD" id="cd00840">
    <property type="entry name" value="MPP_Mre11_N"/>
    <property type="match status" value="1"/>
</dbReference>
<organism evidence="5 6">
    <name type="scientific">Lichenicoccus roseus</name>
    <dbReference type="NCBI Taxonomy" id="2683649"/>
    <lineage>
        <taxon>Bacteria</taxon>
        <taxon>Pseudomonadati</taxon>
        <taxon>Pseudomonadota</taxon>
        <taxon>Alphaproteobacteria</taxon>
        <taxon>Acetobacterales</taxon>
        <taxon>Acetobacteraceae</taxon>
        <taxon>Lichenicoccus</taxon>
    </lineage>
</organism>
<sequence>MRFLHTSDWQIGKAFGFADDATRAVLHDERLEVIGRLGRLAQAQGATAVLVAGDVYDVADPSDRTLRQPIERMRQFPTLEWHLIPGNHDPHTPNGPWDRLQRAGVPPNVHLHLAPQAQAVGDAVLVPVVLTRRHALGDPTAGMDAIATPEGAIRLGLAHGSLRQFGAEDSTTHNLIAFDRADRAGLAYLALGDWHGGQCFGSGDTGSRSWYSGTPEVDAFDTGGWGGGEALLVQIDGPRALPDVTRHRVGRFKWRREAATLHSITDIDLLETRLRNLQPDLSTLLVSLRVEGALSLAAREAYERRIRGDAASALRALRLDDGRLQPEPSTADLEAIDQGGFVRVAAERLARMAADPAELRRGIAAQALQRLYVLHMRRAGETEAGA</sequence>
<evidence type="ECO:0000313" key="5">
    <source>
        <dbReference type="EMBL" id="TLU74320.1"/>
    </source>
</evidence>
<dbReference type="AlphaFoldDB" id="A0A5R9J9P5"/>
<dbReference type="Proteomes" id="UP000305654">
    <property type="component" value="Unassembled WGS sequence"/>
</dbReference>
<keyword evidence="1" id="KW-0540">Nuclease</keyword>
<protein>
    <submittedName>
        <fullName evidence="5">DNA repair exonuclease</fullName>
    </submittedName>
</protein>
<name>A0A5R9J9P5_9PROT</name>
<comment type="caution">
    <text evidence="5">The sequence shown here is derived from an EMBL/GenBank/DDBJ whole genome shotgun (WGS) entry which is preliminary data.</text>
</comment>
<proteinExistence type="predicted"/>
<evidence type="ECO:0000259" key="4">
    <source>
        <dbReference type="Pfam" id="PF00149"/>
    </source>
</evidence>
<dbReference type="GO" id="GO:0004527">
    <property type="term" value="F:exonuclease activity"/>
    <property type="evidence" value="ECO:0007669"/>
    <property type="project" value="UniProtKB-KW"/>
</dbReference>
<accession>A0A5R9J9P5</accession>
<dbReference type="InterPro" id="IPR029052">
    <property type="entry name" value="Metallo-depent_PP-like"/>
</dbReference>
<dbReference type="PANTHER" id="PTHR30337:SF0">
    <property type="entry name" value="NUCLEASE SBCCD SUBUNIT D"/>
    <property type="match status" value="1"/>
</dbReference>
<dbReference type="PANTHER" id="PTHR30337">
    <property type="entry name" value="COMPONENT OF ATP-DEPENDENT DSDNA EXONUCLEASE"/>
    <property type="match status" value="1"/>
</dbReference>
<dbReference type="InterPro" id="IPR050535">
    <property type="entry name" value="DNA_Repair-Maintenance_Comp"/>
</dbReference>
<evidence type="ECO:0000256" key="2">
    <source>
        <dbReference type="ARBA" id="ARBA00022801"/>
    </source>
</evidence>
<keyword evidence="6" id="KW-1185">Reference proteome</keyword>
<dbReference type="EMBL" id="VCDI01000001">
    <property type="protein sequence ID" value="TLU74320.1"/>
    <property type="molecule type" value="Genomic_DNA"/>
</dbReference>